<evidence type="ECO:0000259" key="1">
    <source>
        <dbReference type="Pfam" id="PF01814"/>
    </source>
</evidence>
<dbReference type="InterPro" id="IPR012312">
    <property type="entry name" value="Hemerythrin-like"/>
</dbReference>
<reference evidence="2" key="1">
    <citation type="journal article" date="2022" name="Proc. Natl. Acad. Sci. U.S.A.">
        <title>Life cycle and functional genomics of the unicellular red alga Galdieria for elucidating algal and plant evolution and industrial use.</title>
        <authorList>
            <person name="Hirooka S."/>
            <person name="Itabashi T."/>
            <person name="Ichinose T.M."/>
            <person name="Onuma R."/>
            <person name="Fujiwara T."/>
            <person name="Yamashita S."/>
            <person name="Jong L.W."/>
            <person name="Tomita R."/>
            <person name="Iwane A.H."/>
            <person name="Miyagishima S.Y."/>
        </authorList>
    </citation>
    <scope>NUCLEOTIDE SEQUENCE</scope>
    <source>
        <strain evidence="2">NBRC 102759</strain>
    </source>
</reference>
<keyword evidence="3" id="KW-1185">Reference proteome</keyword>
<dbReference type="Gene3D" id="1.20.120.520">
    <property type="entry name" value="nmb1532 protein domain like"/>
    <property type="match status" value="1"/>
</dbReference>
<evidence type="ECO:0000313" key="2">
    <source>
        <dbReference type="EMBL" id="GJQ08979.1"/>
    </source>
</evidence>
<gene>
    <name evidence="2" type="ORF">GpartN1_g770.t1</name>
</gene>
<dbReference type="CDD" id="cd12108">
    <property type="entry name" value="Hr-like"/>
    <property type="match status" value="1"/>
</dbReference>
<dbReference type="AlphaFoldDB" id="A0A9C7UMT6"/>
<proteinExistence type="predicted"/>
<dbReference type="EMBL" id="BQMJ01000005">
    <property type="protein sequence ID" value="GJQ08979.1"/>
    <property type="molecule type" value="Genomic_DNA"/>
</dbReference>
<dbReference type="Proteomes" id="UP001061958">
    <property type="component" value="Unassembled WGS sequence"/>
</dbReference>
<organism evidence="2 3">
    <name type="scientific">Galdieria partita</name>
    <dbReference type="NCBI Taxonomy" id="83374"/>
    <lineage>
        <taxon>Eukaryota</taxon>
        <taxon>Rhodophyta</taxon>
        <taxon>Bangiophyceae</taxon>
        <taxon>Galdieriales</taxon>
        <taxon>Galdieriaceae</taxon>
        <taxon>Galdieria</taxon>
    </lineage>
</organism>
<feature type="domain" description="Hemerythrin-like" evidence="1">
    <location>
        <begin position="425"/>
        <end position="551"/>
    </location>
</feature>
<accession>A0A9C7UMT6</accession>
<comment type="caution">
    <text evidence="2">The sequence shown here is derived from an EMBL/GenBank/DDBJ whole genome shotgun (WGS) entry which is preliminary data.</text>
</comment>
<protein>
    <recommendedName>
        <fullName evidence="1">Hemerythrin-like domain-containing protein</fullName>
    </recommendedName>
</protein>
<evidence type="ECO:0000313" key="3">
    <source>
        <dbReference type="Proteomes" id="UP001061958"/>
    </source>
</evidence>
<reference evidence="2" key="2">
    <citation type="submission" date="2022-01" db="EMBL/GenBank/DDBJ databases">
        <authorList>
            <person name="Hirooka S."/>
            <person name="Miyagishima S.Y."/>
        </authorList>
    </citation>
    <scope>NUCLEOTIDE SEQUENCE</scope>
    <source>
        <strain evidence="2">NBRC 102759</strain>
    </source>
</reference>
<name>A0A9C7UMT6_9RHOD</name>
<dbReference type="OrthoDB" id="1305at2759"/>
<dbReference type="Pfam" id="PF01814">
    <property type="entry name" value="Hemerythrin"/>
    <property type="match status" value="1"/>
</dbReference>
<sequence length="612" mass="70880">MNSLKNFSWEVCDATVISSVDETTSNISLTNDWKKKTTTEHCDFAVDSFRITLGRDFLYDSVKKEFRWHKTWCLPQIQIHLENYHQYSGNLLARLHCVIPGVSRGQFEDVGLKGHTLQQLINGECSFSRLRFVSTSNLHGGKKFHLILSVWCDSVCILAYMSTGISVYSRKDADKKRKKAKDVLEERTVETPFRVFSPSLFDRDFVKKVNDHKGHTVCEKIDNSVAGLVNYFQAPNIRAKCRHPVFLLCKFNNVLSLARNLNLFPEETKEMFHCFLSDLGMVSDNFQDHSRHKDVGSITHPRWFIILKDSKSLSDEGKRRIAENMRYIECRMIGFVQSPLLLPEHYSPVQNIVLLRQLYERCYSSFLLSSDSKVVNDIEIQEKWDPVESSQWEDFVSNIETISNSSHDSCNISIESYTTETLAEHYFRIHQQIRQLLFQLTDGATQCVREQSPELVDRLKIVYRSFFRLLSAHAHAEDTVIFPQLAKKIPGITEAYHLDHFMEGRELASLGDMIENFFPEMANDVFRKVTSFSARFLQHMEKEEEHLIPYLVHVFSDHEIAILKERVILETSNVLVDSEKGKKESMIEVAWTEDMSDLSTCRYFVEDSGPSK</sequence>